<dbReference type="GO" id="GO:0016491">
    <property type="term" value="F:oxidoreductase activity"/>
    <property type="evidence" value="ECO:0007669"/>
    <property type="project" value="UniProtKB-KW"/>
</dbReference>
<evidence type="ECO:0000313" key="4">
    <source>
        <dbReference type="EMBL" id="AEV95685.1"/>
    </source>
</evidence>
<dbReference type="CDD" id="cd04735">
    <property type="entry name" value="OYE_like_4_FMN"/>
    <property type="match status" value="1"/>
</dbReference>
<dbReference type="STRING" id="701521.PECL_1461"/>
<dbReference type="InterPro" id="IPR013785">
    <property type="entry name" value="Aldolase_TIM"/>
</dbReference>
<gene>
    <name evidence="4" type="ordered locus">PECL_1461</name>
</gene>
<keyword evidence="2" id="KW-0560">Oxidoreductase</keyword>
<evidence type="ECO:0000313" key="5">
    <source>
        <dbReference type="Proteomes" id="UP000005444"/>
    </source>
</evidence>
<dbReference type="PANTHER" id="PTHR43656:SF2">
    <property type="entry name" value="BINDING OXIDOREDUCTASE, PUTATIVE (AFU_ORTHOLOGUE AFUA_2G08260)-RELATED"/>
    <property type="match status" value="1"/>
</dbReference>
<dbReference type="eggNOG" id="COG1902">
    <property type="taxonomic scope" value="Bacteria"/>
</dbReference>
<evidence type="ECO:0000256" key="2">
    <source>
        <dbReference type="ARBA" id="ARBA00023002"/>
    </source>
</evidence>
<proteinExistence type="predicted"/>
<reference evidence="4 5" key="1">
    <citation type="journal article" date="2012" name="J. Bacteriol.">
        <title>Complete Genome Sequence of the Beer Spoilage Organism Pediococcus claussenii ATCC BAA-344T.</title>
        <authorList>
            <person name="Pittet V."/>
            <person name="Abegunde T."/>
            <person name="Marfleet T."/>
            <person name="Haakensen M."/>
            <person name="Morrow K."/>
            <person name="Jayaprakash T."/>
            <person name="Schroeder K."/>
            <person name="Trost B."/>
            <person name="Byrns S."/>
            <person name="Bergsveinson J."/>
            <person name="Kusalik A."/>
            <person name="Ziola B."/>
        </authorList>
    </citation>
    <scope>NUCLEOTIDE SEQUENCE [LARGE SCALE GENOMIC DNA]</scope>
    <source>
        <strain evidence="4 5">ATCC BAA-344</strain>
    </source>
</reference>
<sequence>MVVFKQGGIQMSKYQFLDSYTLKNGAEVKNRIVMAPMTEMSSFENGIVTNDEIEYYRRRSGGVGMEITGCANVSEIGKGFEGELSVANDSVLPQLSKLAQSMKSNGTKAILQIFNAGRMTTSEILRGKKPVSASAIRAERPGSEEPASMSEEEILETISDFGNATRRAILSGFDGVEIHGANTYLIQQFFSPNSNQRDDKWGGDLKSRMNFPLEVIKKVMNVVKESGKSKFIVGYRISPEEIETPGIQLSETLEFVSKLSTSGIDYLHVSMGDVWRTSLNDKSDTEPINKQIKQALGDEIPLMVVGNVETPVDAEKAANSFEFVAMGRELIREPNWVEKVIAGDETSIKYKLSPTDLEDLAIPAPLWGFLTTVFRPIAGLSTEKDPATSFKEAAAPWEKF</sequence>
<dbReference type="PATRIC" id="fig|701521.8.peg.1365"/>
<accession>G8PF06</accession>
<dbReference type="Proteomes" id="UP000005444">
    <property type="component" value="Chromosome"/>
</dbReference>
<name>G8PF06_PEDCP</name>
<dbReference type="PANTHER" id="PTHR43656">
    <property type="entry name" value="BINDING OXIDOREDUCTASE, PUTATIVE (AFU_ORTHOLOGUE AFUA_2G08260)-RELATED"/>
    <property type="match status" value="1"/>
</dbReference>
<dbReference type="InterPro" id="IPR001155">
    <property type="entry name" value="OxRdtase_FMN_N"/>
</dbReference>
<dbReference type="GO" id="GO:0010181">
    <property type="term" value="F:FMN binding"/>
    <property type="evidence" value="ECO:0007669"/>
    <property type="project" value="InterPro"/>
</dbReference>
<dbReference type="AlphaFoldDB" id="G8PF06"/>
<evidence type="ECO:0000256" key="1">
    <source>
        <dbReference type="ARBA" id="ARBA00022630"/>
    </source>
</evidence>
<protein>
    <submittedName>
        <fullName evidence="4">Flavin oxidoreductase / NADH oxidase family protein</fullName>
    </submittedName>
</protein>
<dbReference type="HOGENOM" id="CLU_012153_2_3_9"/>
<feature type="domain" description="NADH:flavin oxidoreductase/NADH oxidase N-terminal" evidence="3">
    <location>
        <begin position="22"/>
        <end position="343"/>
    </location>
</feature>
<dbReference type="Pfam" id="PF00724">
    <property type="entry name" value="Oxidored_FMN"/>
    <property type="match status" value="1"/>
</dbReference>
<keyword evidence="5" id="KW-1185">Reference proteome</keyword>
<dbReference type="KEGG" id="pce:PECL_1461"/>
<dbReference type="EMBL" id="CP003137">
    <property type="protein sequence ID" value="AEV95685.1"/>
    <property type="molecule type" value="Genomic_DNA"/>
</dbReference>
<dbReference type="SUPFAM" id="SSF51395">
    <property type="entry name" value="FMN-linked oxidoreductases"/>
    <property type="match status" value="1"/>
</dbReference>
<dbReference type="InterPro" id="IPR051799">
    <property type="entry name" value="NADH_flavin_oxidoreductase"/>
</dbReference>
<keyword evidence="1" id="KW-0285">Flavoprotein</keyword>
<evidence type="ECO:0000259" key="3">
    <source>
        <dbReference type="Pfam" id="PF00724"/>
    </source>
</evidence>
<dbReference type="Gene3D" id="3.20.20.70">
    <property type="entry name" value="Aldolase class I"/>
    <property type="match status" value="1"/>
</dbReference>
<organism evidence="4 5">
    <name type="scientific">Pediococcus claussenii (strain ATCC BAA-344 / DSM 14800 / JCM 18046 / KCTC 3811 / LMG 21948 / P06)</name>
    <dbReference type="NCBI Taxonomy" id="701521"/>
    <lineage>
        <taxon>Bacteria</taxon>
        <taxon>Bacillati</taxon>
        <taxon>Bacillota</taxon>
        <taxon>Bacilli</taxon>
        <taxon>Lactobacillales</taxon>
        <taxon>Lactobacillaceae</taxon>
        <taxon>Pediococcus</taxon>
    </lineage>
</organism>